<evidence type="ECO:0000313" key="2">
    <source>
        <dbReference type="Proteomes" id="UP000240010"/>
    </source>
</evidence>
<proteinExistence type="predicted"/>
<evidence type="ECO:0000313" key="1">
    <source>
        <dbReference type="EMBL" id="PPK75932.1"/>
    </source>
</evidence>
<gene>
    <name evidence="1" type="ORF">B0F87_10419</name>
</gene>
<dbReference type="Proteomes" id="UP000240010">
    <property type="component" value="Unassembled WGS sequence"/>
</dbReference>
<comment type="caution">
    <text evidence="1">The sequence shown here is derived from an EMBL/GenBank/DDBJ whole genome shotgun (WGS) entry which is preliminary data.</text>
</comment>
<dbReference type="EMBL" id="PTIZ01000004">
    <property type="protein sequence ID" value="PPK75932.1"/>
    <property type="molecule type" value="Genomic_DNA"/>
</dbReference>
<organism evidence="1 2">
    <name type="scientific">Methylobacter tundripaludum</name>
    <dbReference type="NCBI Taxonomy" id="173365"/>
    <lineage>
        <taxon>Bacteria</taxon>
        <taxon>Pseudomonadati</taxon>
        <taxon>Pseudomonadota</taxon>
        <taxon>Gammaproteobacteria</taxon>
        <taxon>Methylococcales</taxon>
        <taxon>Methylococcaceae</taxon>
        <taxon>Methylobacter</taxon>
    </lineage>
</organism>
<accession>A0A2S6HEP3</accession>
<name>A0A2S6HEP3_9GAMM</name>
<protein>
    <submittedName>
        <fullName evidence="1">Uncharacterized protein</fullName>
    </submittedName>
</protein>
<dbReference type="RefSeq" id="WP_104428456.1">
    <property type="nucleotide sequence ID" value="NZ_PTIZ01000004.1"/>
</dbReference>
<sequence length="85" mass="9260">MSLKSVNQYAKELKLDYPKLTEFEALNLAIGMQRNEIFRVGLNVSSDDSYPSALEALAIALGFHSSGSGNVIDALKEIANNIESK</sequence>
<dbReference type="AlphaFoldDB" id="A0A2S6HEP3"/>
<reference evidence="1 2" key="1">
    <citation type="submission" date="2018-02" db="EMBL/GenBank/DDBJ databases">
        <title>Subsurface microbial communities from deep shales in Ohio and West Virginia, USA.</title>
        <authorList>
            <person name="Wrighton K."/>
        </authorList>
    </citation>
    <scope>NUCLEOTIDE SEQUENCE [LARGE SCALE GENOMIC DNA]</scope>
    <source>
        <strain evidence="1 2">OWC-DMM</strain>
    </source>
</reference>